<dbReference type="AlphaFoldDB" id="A0AAV7MLL8"/>
<gene>
    <name evidence="2" type="ORF">NDU88_001405</name>
</gene>
<dbReference type="EMBL" id="JANPWB010000013">
    <property type="protein sequence ID" value="KAJ1103989.1"/>
    <property type="molecule type" value="Genomic_DNA"/>
</dbReference>
<keyword evidence="3" id="KW-1185">Reference proteome</keyword>
<comment type="caution">
    <text evidence="2">The sequence shown here is derived from an EMBL/GenBank/DDBJ whole genome shotgun (WGS) entry which is preliminary data.</text>
</comment>
<accession>A0AAV7MLL8</accession>
<organism evidence="2 3">
    <name type="scientific">Pleurodeles waltl</name>
    <name type="common">Iberian ribbed newt</name>
    <dbReference type="NCBI Taxonomy" id="8319"/>
    <lineage>
        <taxon>Eukaryota</taxon>
        <taxon>Metazoa</taxon>
        <taxon>Chordata</taxon>
        <taxon>Craniata</taxon>
        <taxon>Vertebrata</taxon>
        <taxon>Euteleostomi</taxon>
        <taxon>Amphibia</taxon>
        <taxon>Batrachia</taxon>
        <taxon>Caudata</taxon>
        <taxon>Salamandroidea</taxon>
        <taxon>Salamandridae</taxon>
        <taxon>Pleurodelinae</taxon>
        <taxon>Pleurodeles</taxon>
    </lineage>
</organism>
<evidence type="ECO:0000313" key="2">
    <source>
        <dbReference type="EMBL" id="KAJ1103989.1"/>
    </source>
</evidence>
<evidence type="ECO:0000256" key="1">
    <source>
        <dbReference type="SAM" id="Phobius"/>
    </source>
</evidence>
<proteinExistence type="predicted"/>
<dbReference type="Proteomes" id="UP001066276">
    <property type="component" value="Chromosome 9"/>
</dbReference>
<keyword evidence="1" id="KW-1133">Transmembrane helix</keyword>
<reference evidence="2" key="1">
    <citation type="journal article" date="2022" name="bioRxiv">
        <title>Sequencing and chromosome-scale assembly of the giantPleurodeles waltlgenome.</title>
        <authorList>
            <person name="Brown T."/>
            <person name="Elewa A."/>
            <person name="Iarovenko S."/>
            <person name="Subramanian E."/>
            <person name="Araus A.J."/>
            <person name="Petzold A."/>
            <person name="Susuki M."/>
            <person name="Suzuki K.-i.T."/>
            <person name="Hayashi T."/>
            <person name="Toyoda A."/>
            <person name="Oliveira C."/>
            <person name="Osipova E."/>
            <person name="Leigh N.D."/>
            <person name="Simon A."/>
            <person name="Yun M.H."/>
        </authorList>
    </citation>
    <scope>NUCLEOTIDE SEQUENCE</scope>
    <source>
        <strain evidence="2">20211129_DDA</strain>
        <tissue evidence="2">Liver</tissue>
    </source>
</reference>
<protein>
    <submittedName>
        <fullName evidence="2">Uncharacterized protein</fullName>
    </submittedName>
</protein>
<sequence length="127" mass="13776">MSLGRALTVPCFRRPLLVRGPLLAGGLFPGSVPPHCPSRGPRLRSSPHLPRLRRHLGVAAILDLCGRRESRPRHGKFSRFPPPFRFALVSSYSAGVLISGPLISFVIGHYLQVLYCSGPVRGPGAPH</sequence>
<keyword evidence="1" id="KW-0812">Transmembrane</keyword>
<keyword evidence="1" id="KW-0472">Membrane</keyword>
<name>A0AAV7MLL8_PLEWA</name>
<feature type="transmembrane region" description="Helical" evidence="1">
    <location>
        <begin position="86"/>
        <end position="111"/>
    </location>
</feature>
<evidence type="ECO:0000313" key="3">
    <source>
        <dbReference type="Proteomes" id="UP001066276"/>
    </source>
</evidence>